<keyword evidence="5" id="KW-1185">Reference proteome</keyword>
<dbReference type="SUPFAM" id="SSF48179">
    <property type="entry name" value="6-phosphogluconate dehydrogenase C-terminal domain-like"/>
    <property type="match status" value="1"/>
</dbReference>
<dbReference type="Gene3D" id="1.10.1040.10">
    <property type="entry name" value="N-(1-d-carboxylethyl)-l-norvaline Dehydrogenase, domain 2"/>
    <property type="match status" value="2"/>
</dbReference>
<accession>A0A4E0R1I8</accession>
<evidence type="ECO:0000313" key="5">
    <source>
        <dbReference type="Proteomes" id="UP000030428"/>
    </source>
</evidence>
<dbReference type="PANTHER" id="PTHR22981">
    <property type="entry name" value="3-HYDROXYISOBUTYRATE DEHYDROGENASE-RELATED"/>
    <property type="match status" value="1"/>
</dbReference>
<protein>
    <recommendedName>
        <fullName evidence="6">NAD(P)-dependent oxidoreductase</fullName>
    </recommendedName>
</protein>
<evidence type="ECO:0000313" key="4">
    <source>
        <dbReference type="EMBL" id="TGO02611.1"/>
    </source>
</evidence>
<feature type="domain" description="6-phosphogluconate dehydrogenase NADP-binding" evidence="2">
    <location>
        <begin position="6"/>
        <end position="166"/>
    </location>
</feature>
<comment type="caution">
    <text evidence="4">The sequence shown here is derived from an EMBL/GenBank/DDBJ whole genome shotgun (WGS) entry which is preliminary data.</text>
</comment>
<reference evidence="4 5" key="1">
    <citation type="journal article" date="2016" name="Front. Microbiol.">
        <title>Single-Cell (Meta-)Genomics of a Dimorphic Candidatus Thiomargarita nelsonii Reveals Genomic Plasticity.</title>
        <authorList>
            <person name="Flood B.E."/>
            <person name="Fliss P."/>
            <person name="Jones D.S."/>
            <person name="Dick G.J."/>
            <person name="Jain S."/>
            <person name="Kaster A.K."/>
            <person name="Winkel M."/>
            <person name="Mussmann M."/>
            <person name="Bailey J."/>
        </authorList>
    </citation>
    <scope>NUCLEOTIDE SEQUENCE [LARGE SCALE GENOMIC DNA]</scope>
    <source>
        <strain evidence="4">Hydrate Ridge</strain>
    </source>
</reference>
<evidence type="ECO:0008006" key="6">
    <source>
        <dbReference type="Google" id="ProtNLM"/>
    </source>
</evidence>
<evidence type="ECO:0000256" key="1">
    <source>
        <dbReference type="ARBA" id="ARBA00023002"/>
    </source>
</evidence>
<dbReference type="Proteomes" id="UP000030428">
    <property type="component" value="Unassembled WGS sequence"/>
</dbReference>
<dbReference type="GO" id="GO:0051287">
    <property type="term" value="F:NAD binding"/>
    <property type="evidence" value="ECO:0007669"/>
    <property type="project" value="InterPro"/>
</dbReference>
<keyword evidence="1" id="KW-0560">Oxidoreductase</keyword>
<organism evidence="4 5">
    <name type="scientific">Candidatus Thiomargarita nelsonii</name>
    <dbReference type="NCBI Taxonomy" id="1003181"/>
    <lineage>
        <taxon>Bacteria</taxon>
        <taxon>Pseudomonadati</taxon>
        <taxon>Pseudomonadota</taxon>
        <taxon>Gammaproteobacteria</taxon>
        <taxon>Thiotrichales</taxon>
        <taxon>Thiotrichaceae</taxon>
        <taxon>Thiomargarita</taxon>
    </lineage>
</organism>
<dbReference type="InterPro" id="IPR029154">
    <property type="entry name" value="HIBADH-like_NADP-bd"/>
</dbReference>
<feature type="domain" description="3-hydroxyisobutyrate dehydrogenase-like NAD-binding" evidence="3">
    <location>
        <begin position="169"/>
        <end position="288"/>
    </location>
</feature>
<dbReference type="Pfam" id="PF03446">
    <property type="entry name" value="NAD_binding_2"/>
    <property type="match status" value="1"/>
</dbReference>
<proteinExistence type="predicted"/>
<sequence length="443" mass="49550">MNNLKKISFIGTGSMGKPMIFKLLDKGYQVKVYDKYPEMAKSVMAAGAVWEKSPKEAAKNADIVITCLPLPHHLLENMLGEQGAVEGMEKGTTWIDCSTTDYHNTKHIAGVAAQKGILSLEAPVSNLSHMGVDFANVSFYVGGDKQGFDDSEKALNSMGQISFYVGEIGRGQTVKLFTNLLFYTAMVTWSELLIIAKASGIPLHWLWDFIKASQGNCFVTEQITPFIFDGSYDCSCTLEITVKDTALTVDLADELNVPLPIGRIVEERYRLAGEKYNPHDNHVLITKLIEEENNMDLRVPGFIAPSKYGANPNYVMPNEFVEDDYGRIKPKLPANYKSPDKDLDASLIDLAQSLSDFMAYVNYEILQESYRLGKNMGLNQELLREVVRWSCGPSWVADHEDRFRPEKPVLEKIAAIETANPNLHLPAIRKIISHNLRRFNNGS</sequence>
<name>A0A4E0R1I8_9GAMM</name>
<evidence type="ECO:0000259" key="3">
    <source>
        <dbReference type="Pfam" id="PF14833"/>
    </source>
</evidence>
<gene>
    <name evidence="4" type="ORF">PN36_22060</name>
</gene>
<dbReference type="GO" id="GO:0050661">
    <property type="term" value="F:NADP binding"/>
    <property type="evidence" value="ECO:0007669"/>
    <property type="project" value="InterPro"/>
</dbReference>
<dbReference type="InterPro" id="IPR006115">
    <property type="entry name" value="6PGDH_NADP-bd"/>
</dbReference>
<dbReference type="SUPFAM" id="SSF51735">
    <property type="entry name" value="NAD(P)-binding Rossmann-fold domains"/>
    <property type="match status" value="1"/>
</dbReference>
<dbReference type="InterPro" id="IPR036291">
    <property type="entry name" value="NAD(P)-bd_dom_sf"/>
</dbReference>
<dbReference type="AlphaFoldDB" id="A0A4E0R1I8"/>
<dbReference type="InterPro" id="IPR013328">
    <property type="entry name" value="6PGD_dom2"/>
</dbReference>
<dbReference type="GO" id="GO:0008442">
    <property type="term" value="F:3-hydroxyisobutyrate dehydrogenase activity"/>
    <property type="evidence" value="ECO:0007669"/>
    <property type="project" value="TreeGrafter"/>
</dbReference>
<dbReference type="PANTHER" id="PTHR22981:SF84">
    <property type="entry name" value="3-HYDROXYISOBUTYRATE DEHYDROGENASE"/>
    <property type="match status" value="1"/>
</dbReference>
<dbReference type="Pfam" id="PF14833">
    <property type="entry name" value="NAD_binding_11"/>
    <property type="match status" value="1"/>
</dbReference>
<dbReference type="EMBL" id="JSZA02000101">
    <property type="protein sequence ID" value="TGO02611.1"/>
    <property type="molecule type" value="Genomic_DNA"/>
</dbReference>
<evidence type="ECO:0000259" key="2">
    <source>
        <dbReference type="Pfam" id="PF03446"/>
    </source>
</evidence>
<dbReference type="InterPro" id="IPR008927">
    <property type="entry name" value="6-PGluconate_DH-like_C_sf"/>
</dbReference>
<dbReference type="GO" id="GO:0006574">
    <property type="term" value="P:L-valine catabolic process"/>
    <property type="evidence" value="ECO:0007669"/>
    <property type="project" value="TreeGrafter"/>
</dbReference>
<dbReference type="Gene3D" id="3.40.50.720">
    <property type="entry name" value="NAD(P)-binding Rossmann-like Domain"/>
    <property type="match status" value="1"/>
</dbReference>